<comment type="caution">
    <text evidence="2">The sequence shown here is derived from an EMBL/GenBank/DDBJ whole genome shotgun (WGS) entry which is preliminary data.</text>
</comment>
<proteinExistence type="predicted"/>
<keyword evidence="3" id="KW-1185">Reference proteome</keyword>
<organism evidence="2 3">
    <name type="scientific">Pleuronectes platessa</name>
    <name type="common">European plaice</name>
    <dbReference type="NCBI Taxonomy" id="8262"/>
    <lineage>
        <taxon>Eukaryota</taxon>
        <taxon>Metazoa</taxon>
        <taxon>Chordata</taxon>
        <taxon>Craniata</taxon>
        <taxon>Vertebrata</taxon>
        <taxon>Euteleostomi</taxon>
        <taxon>Actinopterygii</taxon>
        <taxon>Neopterygii</taxon>
        <taxon>Teleostei</taxon>
        <taxon>Neoteleostei</taxon>
        <taxon>Acanthomorphata</taxon>
        <taxon>Carangaria</taxon>
        <taxon>Pleuronectiformes</taxon>
        <taxon>Pleuronectoidei</taxon>
        <taxon>Pleuronectidae</taxon>
        <taxon>Pleuronectes</taxon>
    </lineage>
</organism>
<gene>
    <name evidence="2" type="ORF">PLEPLA_LOCUS10223</name>
</gene>
<protein>
    <submittedName>
        <fullName evidence="2">Uncharacterized protein</fullName>
    </submittedName>
</protein>
<dbReference type="Proteomes" id="UP001153269">
    <property type="component" value="Unassembled WGS sequence"/>
</dbReference>
<evidence type="ECO:0000313" key="3">
    <source>
        <dbReference type="Proteomes" id="UP001153269"/>
    </source>
</evidence>
<sequence length="119" mass="13101">MGGTAARARTLENILLRSSAPLRPPHPRCTLHLSLGTTVQGLRSSDAIQQGLPNGPERLKLRGGSLEGEFQAQTFERRHPELLTERTVELDEQRMTGDTGEAERAPSLCSPRDEQRTST</sequence>
<accession>A0A9N7U2U9</accession>
<name>A0A9N7U2U9_PLEPL</name>
<dbReference type="AlphaFoldDB" id="A0A9N7U2U9"/>
<dbReference type="EMBL" id="CADEAL010000574">
    <property type="protein sequence ID" value="CAB1422308.1"/>
    <property type="molecule type" value="Genomic_DNA"/>
</dbReference>
<feature type="region of interest" description="Disordered" evidence="1">
    <location>
        <begin position="88"/>
        <end position="119"/>
    </location>
</feature>
<reference evidence="2" key="1">
    <citation type="submission" date="2020-03" db="EMBL/GenBank/DDBJ databases">
        <authorList>
            <person name="Weist P."/>
        </authorList>
    </citation>
    <scope>NUCLEOTIDE SEQUENCE</scope>
</reference>
<evidence type="ECO:0000313" key="2">
    <source>
        <dbReference type="EMBL" id="CAB1422308.1"/>
    </source>
</evidence>
<evidence type="ECO:0000256" key="1">
    <source>
        <dbReference type="SAM" id="MobiDB-lite"/>
    </source>
</evidence>